<dbReference type="Gene3D" id="3.10.20.310">
    <property type="entry name" value="membrane protein fhac"/>
    <property type="match status" value="1"/>
</dbReference>
<dbReference type="InterPro" id="IPR005565">
    <property type="entry name" value="Hemolysn_activator_HlyB_C"/>
</dbReference>
<dbReference type="PATRIC" id="fig|206506.3.peg.2354"/>
<dbReference type="PANTHER" id="PTHR34597">
    <property type="entry name" value="SLR1661 PROTEIN"/>
    <property type="match status" value="1"/>
</dbReference>
<evidence type="ECO:0000259" key="6">
    <source>
        <dbReference type="Pfam" id="PF08479"/>
    </source>
</evidence>
<dbReference type="STRING" id="206506.AAV32_11040"/>
<sequence>MHHSNITGFSACQRGACAVMLLLGVHMAAQAQDAAPAGDDVRRVNINEFIVRGNTVLDNKTIEAAVYPHMGPQRTLEDIEAARDALQTVYHEHGYQSVYVDLPEQSVQGGVVILQVAETRVGRLKVVGARHYSPLAIRDEVPALREGEVPDFNAAQAQLTELNQTASRQVLPLVREGRIPGTMDVDLQVEDKRPWYVSAGLNNDYSADTRKLRAVLSVGHDNLWQRGHSVSLSFFTAPQEISKLKVFSGSYSLPLSRDWSLQVAGYSSDSKVATVGGTNVLGKGHSFGVAATYTVPGQGDWHHSLGIGADYKDFDETVRFGNVDDTVPLTYVPITLSYNGYRYADSAQSTLGLSLVTATRSMFGLNSDWRDFDYKRYLASPSFAVFKGDMTHNQGLGRDWQLYLRGSFQVASGALVSNEQFSAGGANSVRGYLAAEASADEGLLGSMELRTPSLGAWLGNAVTDWRWHVFAEWAGLRLRDPLPEQQRIFHLGSVGLGTRMQVMDWLSANLDWAYPLYAGSETRRYHPRLHFNLRANF</sequence>
<organism evidence="7 8">
    <name type="scientific">Kerstersia gyiorum</name>
    <dbReference type="NCBI Taxonomy" id="206506"/>
    <lineage>
        <taxon>Bacteria</taxon>
        <taxon>Pseudomonadati</taxon>
        <taxon>Pseudomonadota</taxon>
        <taxon>Betaproteobacteria</taxon>
        <taxon>Burkholderiales</taxon>
        <taxon>Alcaligenaceae</taxon>
        <taxon>Kerstersia</taxon>
    </lineage>
</organism>
<feature type="chain" id="PRO_5007908615" evidence="4">
    <location>
        <begin position="32"/>
        <end position="537"/>
    </location>
</feature>
<proteinExistence type="predicted"/>
<evidence type="ECO:0000313" key="7">
    <source>
        <dbReference type="EMBL" id="KKO71393.1"/>
    </source>
</evidence>
<keyword evidence="8" id="KW-1185">Reference proteome</keyword>
<evidence type="ECO:0000256" key="4">
    <source>
        <dbReference type="SAM" id="SignalP"/>
    </source>
</evidence>
<dbReference type="GO" id="GO:0046819">
    <property type="term" value="P:protein secretion by the type V secretion system"/>
    <property type="evidence" value="ECO:0007669"/>
    <property type="project" value="TreeGrafter"/>
</dbReference>
<dbReference type="AlphaFoldDB" id="A0A171KR76"/>
<keyword evidence="3" id="KW-0998">Cell outer membrane</keyword>
<comment type="caution">
    <text evidence="7">The sequence shown here is derived from an EMBL/GenBank/DDBJ whole genome shotgun (WGS) entry which is preliminary data.</text>
</comment>
<feature type="signal peptide" evidence="4">
    <location>
        <begin position="1"/>
        <end position="31"/>
    </location>
</feature>
<dbReference type="Pfam" id="PF08479">
    <property type="entry name" value="POTRA_2"/>
    <property type="match status" value="1"/>
</dbReference>
<feature type="domain" description="Polypeptide-transport-associated ShlB-type" evidence="6">
    <location>
        <begin position="45"/>
        <end position="118"/>
    </location>
</feature>
<evidence type="ECO:0000313" key="8">
    <source>
        <dbReference type="Proteomes" id="UP000078084"/>
    </source>
</evidence>
<keyword evidence="2" id="KW-0812">Transmembrane</keyword>
<dbReference type="GeneID" id="99725645"/>
<reference evidence="7 8" key="1">
    <citation type="submission" date="2015-04" db="EMBL/GenBank/DDBJ databases">
        <title>Genome sequence of Kerstersia gyiorum CG1.</title>
        <authorList>
            <person name="Greninger A.L."/>
            <person name="Kozyreva V."/>
            <person name="Chaturvedi V."/>
        </authorList>
    </citation>
    <scope>NUCLEOTIDE SEQUENCE [LARGE SCALE GENOMIC DNA]</scope>
    <source>
        <strain evidence="7 8">CG1</strain>
    </source>
</reference>
<name>A0A171KR76_9BURK</name>
<keyword evidence="1" id="KW-0472">Membrane</keyword>
<keyword evidence="4" id="KW-0732">Signal</keyword>
<dbReference type="Pfam" id="PF03865">
    <property type="entry name" value="ShlB"/>
    <property type="match status" value="1"/>
</dbReference>
<accession>A0A171KR76</accession>
<evidence type="ECO:0000256" key="2">
    <source>
        <dbReference type="ARBA" id="ARBA00022692"/>
    </source>
</evidence>
<keyword evidence="1" id="KW-1134">Transmembrane beta strand</keyword>
<gene>
    <name evidence="7" type="ORF">AAV32_11040</name>
</gene>
<dbReference type="RefSeq" id="WP_068371748.1">
    <property type="nucleotide sequence ID" value="NZ_CP169556.1"/>
</dbReference>
<dbReference type="GO" id="GO:0098046">
    <property type="term" value="C:type V protein secretion system complex"/>
    <property type="evidence" value="ECO:0007669"/>
    <property type="project" value="TreeGrafter"/>
</dbReference>
<dbReference type="InterPro" id="IPR051544">
    <property type="entry name" value="TPS_OM_transporter"/>
</dbReference>
<evidence type="ECO:0000256" key="3">
    <source>
        <dbReference type="ARBA" id="ARBA00023237"/>
    </source>
</evidence>
<dbReference type="EMBL" id="LBNE01000007">
    <property type="protein sequence ID" value="KKO71393.1"/>
    <property type="molecule type" value="Genomic_DNA"/>
</dbReference>
<evidence type="ECO:0000256" key="1">
    <source>
        <dbReference type="ARBA" id="ARBA00022452"/>
    </source>
</evidence>
<dbReference type="GO" id="GO:0008320">
    <property type="term" value="F:protein transmembrane transporter activity"/>
    <property type="evidence" value="ECO:0007669"/>
    <property type="project" value="TreeGrafter"/>
</dbReference>
<protein>
    <submittedName>
        <fullName evidence="7">Membrane protein</fullName>
    </submittedName>
</protein>
<feature type="domain" description="Haemolysin activator HlyB C-terminal" evidence="5">
    <location>
        <begin position="181"/>
        <end position="452"/>
    </location>
</feature>
<dbReference type="Gene3D" id="2.40.160.50">
    <property type="entry name" value="membrane protein fhac: a member of the omp85/tpsb transporter family"/>
    <property type="match status" value="1"/>
</dbReference>
<dbReference type="PANTHER" id="PTHR34597:SF6">
    <property type="entry name" value="BLR6126 PROTEIN"/>
    <property type="match status" value="1"/>
</dbReference>
<dbReference type="InterPro" id="IPR013686">
    <property type="entry name" value="Polypept-transport_assoc_ShlB"/>
</dbReference>
<dbReference type="Proteomes" id="UP000078084">
    <property type="component" value="Unassembled WGS sequence"/>
</dbReference>
<evidence type="ECO:0000259" key="5">
    <source>
        <dbReference type="Pfam" id="PF03865"/>
    </source>
</evidence>